<dbReference type="InterPro" id="IPR012795">
    <property type="entry name" value="tRNA_Ile_lys_synt_N"/>
</dbReference>
<evidence type="ECO:0000256" key="2">
    <source>
        <dbReference type="ARBA" id="ARBA00022490"/>
    </source>
</evidence>
<dbReference type="Pfam" id="PF01171">
    <property type="entry name" value="ATP_bind_3"/>
    <property type="match status" value="1"/>
</dbReference>
<dbReference type="PANTHER" id="PTHR43033">
    <property type="entry name" value="TRNA(ILE)-LYSIDINE SYNTHASE-RELATED"/>
    <property type="match status" value="1"/>
</dbReference>
<dbReference type="SUPFAM" id="SSF56037">
    <property type="entry name" value="PheT/TilS domain"/>
    <property type="match status" value="1"/>
</dbReference>
<keyword evidence="4 8" id="KW-0819">tRNA processing</keyword>
<dbReference type="CDD" id="cd01992">
    <property type="entry name" value="TilS_N"/>
    <property type="match status" value="1"/>
</dbReference>
<dbReference type="InterPro" id="IPR011063">
    <property type="entry name" value="TilS/TtcA_N"/>
</dbReference>
<feature type="binding site" evidence="8">
    <location>
        <begin position="27"/>
        <end position="32"/>
    </location>
    <ligand>
        <name>ATP</name>
        <dbReference type="ChEBI" id="CHEBI:30616"/>
    </ligand>
</feature>
<comment type="function">
    <text evidence="8">Ligates lysine onto the cytidine present at position 34 of the AUA codon-specific tRNA(Ile) that contains the anticodon CAU, in an ATP-dependent manner. Cytidine is converted to lysidine, thus changing the amino acid specificity of the tRNA from methionine to isoleucine.</text>
</comment>
<dbReference type="Proteomes" id="UP000477386">
    <property type="component" value="Unassembled WGS sequence"/>
</dbReference>
<evidence type="ECO:0000256" key="6">
    <source>
        <dbReference type="ARBA" id="ARBA00022840"/>
    </source>
</evidence>
<evidence type="ECO:0000313" key="10">
    <source>
        <dbReference type="EMBL" id="NEU67333.1"/>
    </source>
</evidence>
<keyword evidence="5 8" id="KW-0547">Nucleotide-binding</keyword>
<keyword evidence="2 8" id="KW-0963">Cytoplasm</keyword>
<dbReference type="Pfam" id="PF11734">
    <property type="entry name" value="TilS_C"/>
    <property type="match status" value="1"/>
</dbReference>
<dbReference type="AlphaFoldDB" id="A0A6M0IK69"/>
<comment type="subcellular location">
    <subcellularLocation>
        <location evidence="1 8">Cytoplasm</location>
    </subcellularLocation>
</comment>
<dbReference type="EMBL" id="JAAGNZ010000001">
    <property type="protein sequence ID" value="NEU67333.1"/>
    <property type="molecule type" value="Genomic_DNA"/>
</dbReference>
<name>A0A6M0IK69_9BACT</name>
<dbReference type="InterPro" id="IPR014729">
    <property type="entry name" value="Rossmann-like_a/b/a_fold"/>
</dbReference>
<accession>A0A6M0IK69</accession>
<comment type="catalytic activity">
    <reaction evidence="7 8">
        <text>cytidine(34) in tRNA(Ile2) + L-lysine + ATP = lysidine(34) in tRNA(Ile2) + AMP + diphosphate + H(+)</text>
        <dbReference type="Rhea" id="RHEA:43744"/>
        <dbReference type="Rhea" id="RHEA-COMP:10625"/>
        <dbReference type="Rhea" id="RHEA-COMP:10670"/>
        <dbReference type="ChEBI" id="CHEBI:15378"/>
        <dbReference type="ChEBI" id="CHEBI:30616"/>
        <dbReference type="ChEBI" id="CHEBI:32551"/>
        <dbReference type="ChEBI" id="CHEBI:33019"/>
        <dbReference type="ChEBI" id="CHEBI:82748"/>
        <dbReference type="ChEBI" id="CHEBI:83665"/>
        <dbReference type="ChEBI" id="CHEBI:456215"/>
        <dbReference type="EC" id="6.3.4.19"/>
    </reaction>
</comment>
<proteinExistence type="inferred from homology"/>
<evidence type="ECO:0000256" key="5">
    <source>
        <dbReference type="ARBA" id="ARBA00022741"/>
    </source>
</evidence>
<dbReference type="NCBIfam" id="TIGR02433">
    <property type="entry name" value="lysidine_TilS_C"/>
    <property type="match status" value="1"/>
</dbReference>
<dbReference type="EC" id="6.3.4.19" evidence="8"/>
<evidence type="ECO:0000256" key="1">
    <source>
        <dbReference type="ARBA" id="ARBA00004496"/>
    </source>
</evidence>
<dbReference type="GO" id="GO:0006400">
    <property type="term" value="P:tRNA modification"/>
    <property type="evidence" value="ECO:0007669"/>
    <property type="project" value="UniProtKB-UniRule"/>
</dbReference>
<sequence length="463" mass="52353">MVEQEFLGYINENRLFGSMDRVLLAVSGGLDSMVMTELFYRTNQLFAMAHVNFSLRGAESDADAVFVQNKAEQYGVPFHLIRFDTAAIAAERGISIQMAARDLRYSWFADLCRQQGYACLATAHHKNDVLETLLLNLTRGTGLAGLHGIAPKQERSDSAVLVRPVLFATRSQLAEYARVHALPYREDSSNADDKYARNRLRHHVVPVLNELNPGLWQTLPRTVERLRAAETLVDTELARSWTEVVVQHGQSVFLPAAKLLILPEVTFRLAAWLKPFGFGEEQTNQMLDSLSRSVGQVFASPTHQITHDRLADGNTGLLLESLQAVPKYEVTLTDWPDMPIDVAGQFTLTIDVVDKPIDFRPPVDSRIAFLDAERLTFPLIIRPWKQGDRFRPLGLRGHKLISDLLNDMKLTRSERQHTVVLLCESQIAWVIGRRIAHAFRVTQQTRHIAKIEFHASRLYPKST</sequence>
<dbReference type="InterPro" id="IPR012796">
    <property type="entry name" value="Lysidine-tRNA-synth_C"/>
</dbReference>
<evidence type="ECO:0000256" key="3">
    <source>
        <dbReference type="ARBA" id="ARBA00022598"/>
    </source>
</evidence>
<comment type="caution">
    <text evidence="10">The sequence shown here is derived from an EMBL/GenBank/DDBJ whole genome shotgun (WGS) entry which is preliminary data.</text>
</comment>
<dbReference type="InterPro" id="IPR012094">
    <property type="entry name" value="tRNA_Ile_lys_synt"/>
</dbReference>
<evidence type="ECO:0000256" key="8">
    <source>
        <dbReference type="HAMAP-Rule" id="MF_01161"/>
    </source>
</evidence>
<evidence type="ECO:0000256" key="7">
    <source>
        <dbReference type="ARBA" id="ARBA00048539"/>
    </source>
</evidence>
<comment type="similarity">
    <text evidence="8">Belongs to the tRNA(Ile)-lysidine synthase family.</text>
</comment>
<keyword evidence="3 8" id="KW-0436">Ligase</keyword>
<organism evidence="10 11">
    <name type="scientific">Spirosoma agri</name>
    <dbReference type="NCBI Taxonomy" id="1987381"/>
    <lineage>
        <taxon>Bacteria</taxon>
        <taxon>Pseudomonadati</taxon>
        <taxon>Bacteroidota</taxon>
        <taxon>Cytophagia</taxon>
        <taxon>Cytophagales</taxon>
        <taxon>Cytophagaceae</taxon>
        <taxon>Spirosoma</taxon>
    </lineage>
</organism>
<dbReference type="GO" id="GO:0005737">
    <property type="term" value="C:cytoplasm"/>
    <property type="evidence" value="ECO:0007669"/>
    <property type="project" value="UniProtKB-SubCell"/>
</dbReference>
<dbReference type="HAMAP" id="MF_01161">
    <property type="entry name" value="tRNA_Ile_lys_synt"/>
    <property type="match status" value="1"/>
</dbReference>
<protein>
    <recommendedName>
        <fullName evidence="8">tRNA(Ile)-lysidine synthase</fullName>
        <ecNumber evidence="8">6.3.4.19</ecNumber>
    </recommendedName>
    <alternativeName>
        <fullName evidence="8">tRNA(Ile)-2-lysyl-cytidine synthase</fullName>
    </alternativeName>
    <alternativeName>
        <fullName evidence="8">tRNA(Ile)-lysidine synthetase</fullName>
    </alternativeName>
</protein>
<evidence type="ECO:0000259" key="9">
    <source>
        <dbReference type="SMART" id="SM00977"/>
    </source>
</evidence>
<reference evidence="10 11" key="1">
    <citation type="submission" date="2020-02" db="EMBL/GenBank/DDBJ databases">
        <title>Draft genome sequence of two Spirosoma agri KCTC 52727 and Spirosoma terrae KCTC 52035.</title>
        <authorList>
            <person name="Rojas J."/>
            <person name="Ambika Manirajan B."/>
            <person name="Ratering S."/>
            <person name="Suarez C."/>
            <person name="Schnell S."/>
        </authorList>
    </citation>
    <scope>NUCLEOTIDE SEQUENCE [LARGE SCALE GENOMIC DNA]</scope>
    <source>
        <strain evidence="10 11">KCTC 52727</strain>
    </source>
</reference>
<dbReference type="GO" id="GO:0005524">
    <property type="term" value="F:ATP binding"/>
    <property type="evidence" value="ECO:0007669"/>
    <property type="project" value="UniProtKB-UniRule"/>
</dbReference>
<evidence type="ECO:0000313" key="11">
    <source>
        <dbReference type="Proteomes" id="UP000477386"/>
    </source>
</evidence>
<dbReference type="SUPFAM" id="SSF52402">
    <property type="entry name" value="Adenine nucleotide alpha hydrolases-like"/>
    <property type="match status" value="1"/>
</dbReference>
<feature type="domain" description="Lysidine-tRNA(Ile) synthetase C-terminal" evidence="9">
    <location>
        <begin position="379"/>
        <end position="453"/>
    </location>
</feature>
<dbReference type="GO" id="GO:0032267">
    <property type="term" value="F:tRNA(Ile)-lysidine synthase activity"/>
    <property type="evidence" value="ECO:0007669"/>
    <property type="project" value="UniProtKB-EC"/>
</dbReference>
<evidence type="ECO:0000256" key="4">
    <source>
        <dbReference type="ARBA" id="ARBA00022694"/>
    </source>
</evidence>
<comment type="domain">
    <text evidence="8">The N-terminal region contains the highly conserved SGGXDS motif, predicted to be a P-loop motif involved in ATP binding.</text>
</comment>
<dbReference type="PANTHER" id="PTHR43033:SF1">
    <property type="entry name" value="TRNA(ILE)-LYSIDINE SYNTHASE-RELATED"/>
    <property type="match status" value="1"/>
</dbReference>
<dbReference type="Gene3D" id="3.40.50.620">
    <property type="entry name" value="HUPs"/>
    <property type="match status" value="1"/>
</dbReference>
<dbReference type="NCBIfam" id="TIGR02432">
    <property type="entry name" value="lysidine_TilS_N"/>
    <property type="match status" value="1"/>
</dbReference>
<keyword evidence="11" id="KW-1185">Reference proteome</keyword>
<gene>
    <name evidence="8 10" type="primary">tilS</name>
    <name evidence="10" type="ORF">GK091_10605</name>
</gene>
<dbReference type="SMART" id="SM00977">
    <property type="entry name" value="TilS_C"/>
    <property type="match status" value="1"/>
</dbReference>
<keyword evidence="6 8" id="KW-0067">ATP-binding</keyword>